<evidence type="ECO:0000256" key="4">
    <source>
        <dbReference type="ARBA" id="ARBA00023033"/>
    </source>
</evidence>
<dbReference type="Gene3D" id="3.20.20.30">
    <property type="entry name" value="Luciferase-like domain"/>
    <property type="match status" value="1"/>
</dbReference>
<dbReference type="AlphaFoldDB" id="A0A240EAP7"/>
<keyword evidence="1" id="KW-0285">Flavoprotein</keyword>
<evidence type="ECO:0000256" key="2">
    <source>
        <dbReference type="ARBA" id="ARBA00022643"/>
    </source>
</evidence>
<keyword evidence="4 6" id="KW-0503">Monooxygenase</keyword>
<reference evidence="7" key="1">
    <citation type="submission" date="2016-09" db="EMBL/GenBank/DDBJ databases">
        <authorList>
            <person name="Varghese N."/>
            <person name="Submissions S."/>
        </authorList>
    </citation>
    <scope>NUCLEOTIDE SEQUENCE [LARGE SCALE GENOMIC DNA]</scope>
    <source>
        <strain evidence="7">ANC 4466</strain>
    </source>
</reference>
<dbReference type="Pfam" id="PF00296">
    <property type="entry name" value="Bac_luciferase"/>
    <property type="match status" value="1"/>
</dbReference>
<dbReference type="InterPro" id="IPR011251">
    <property type="entry name" value="Luciferase-like_dom"/>
</dbReference>
<evidence type="ECO:0000259" key="5">
    <source>
        <dbReference type="Pfam" id="PF00296"/>
    </source>
</evidence>
<name>A0A240EAP7_9GAMM</name>
<dbReference type="InterPro" id="IPR036661">
    <property type="entry name" value="Luciferase-like_sf"/>
</dbReference>
<keyword evidence="3" id="KW-0560">Oxidoreductase</keyword>
<dbReference type="InterPro" id="IPR050172">
    <property type="entry name" value="SsuD_RutA_monooxygenase"/>
</dbReference>
<dbReference type="PANTHER" id="PTHR42847">
    <property type="entry name" value="ALKANESULFONATE MONOOXYGENASE"/>
    <property type="match status" value="1"/>
</dbReference>
<evidence type="ECO:0000256" key="3">
    <source>
        <dbReference type="ARBA" id="ARBA00023002"/>
    </source>
</evidence>
<dbReference type="Proteomes" id="UP000219042">
    <property type="component" value="Unassembled WGS sequence"/>
</dbReference>
<gene>
    <name evidence="6" type="ORF">SAMN05421731_105287</name>
</gene>
<evidence type="ECO:0000313" key="6">
    <source>
        <dbReference type="EMBL" id="SNX45732.1"/>
    </source>
</evidence>
<proteinExistence type="predicted"/>
<dbReference type="GO" id="GO:0008726">
    <property type="term" value="F:alkanesulfonate monooxygenase activity"/>
    <property type="evidence" value="ECO:0007669"/>
    <property type="project" value="TreeGrafter"/>
</dbReference>
<evidence type="ECO:0000313" key="7">
    <source>
        <dbReference type="Proteomes" id="UP000219042"/>
    </source>
</evidence>
<dbReference type="RefSeq" id="WP_097079485.1">
    <property type="nucleotide sequence ID" value="NZ_BAABHT010000005.1"/>
</dbReference>
<dbReference type="OrthoDB" id="9814695at2"/>
<evidence type="ECO:0000256" key="1">
    <source>
        <dbReference type="ARBA" id="ARBA00022630"/>
    </source>
</evidence>
<sequence>MGIEFFTRLPLHGETEFLPGDPRNRGDWAKIEGVENTGAVSNYQLGDDFTYIDYLGQVARAAEINGFAGALMVNSPSGEEPWTVCSLLARETRKLNFVTAFQPYHFSPYNAVQSAATYQRATGNRLVWNIINGGSEVIQRQVGDNIAHDDRYERATEFLDVVKGYWHNESFHYQGKYYQAEGGGLKYPLNKAQLPVICTAGSSEAAREFAAKHADYYLMRAEKPEEIAALIADIRARAKKYGREQIKFGLSIDTIARRTEQEAYQEAQRFLDEAVEKQRLNAAAAHAGLRSARVLSFEKEYAEKDGARKVEDFFIHDNIWSGFGYIGIPPGVALVGSYQQIIARIEEYNSIGIELFFLAGYPHLEEAYRLGEHVLPHFKTQRAKLERTTTEIKSQVA</sequence>
<feature type="domain" description="Luciferase-like" evidence="5">
    <location>
        <begin position="50"/>
        <end position="354"/>
    </location>
</feature>
<dbReference type="SUPFAM" id="SSF51679">
    <property type="entry name" value="Bacterial luciferase-like"/>
    <property type="match status" value="1"/>
</dbReference>
<dbReference type="EMBL" id="OANT01000005">
    <property type="protein sequence ID" value="SNX45732.1"/>
    <property type="molecule type" value="Genomic_DNA"/>
</dbReference>
<protein>
    <submittedName>
        <fullName evidence="6">Alkanesulfonate monooxygenase</fullName>
    </submittedName>
</protein>
<keyword evidence="7" id="KW-1185">Reference proteome</keyword>
<accession>A0A240EAP7</accession>
<dbReference type="PANTHER" id="PTHR42847:SF4">
    <property type="entry name" value="ALKANESULFONATE MONOOXYGENASE-RELATED"/>
    <property type="match status" value="1"/>
</dbReference>
<dbReference type="GO" id="GO:0046306">
    <property type="term" value="P:alkanesulfonate catabolic process"/>
    <property type="evidence" value="ECO:0007669"/>
    <property type="project" value="TreeGrafter"/>
</dbReference>
<organism evidence="6 7">
    <name type="scientific">Acinetobacter puyangensis</name>
    <dbReference type="NCBI Taxonomy" id="1096779"/>
    <lineage>
        <taxon>Bacteria</taxon>
        <taxon>Pseudomonadati</taxon>
        <taxon>Pseudomonadota</taxon>
        <taxon>Gammaproteobacteria</taxon>
        <taxon>Moraxellales</taxon>
        <taxon>Moraxellaceae</taxon>
        <taxon>Acinetobacter</taxon>
    </lineage>
</organism>
<keyword evidence="2" id="KW-0288">FMN</keyword>